<protein>
    <submittedName>
        <fullName evidence="4">DUF802 domain-containing protein</fullName>
    </submittedName>
</protein>
<name>A0ABW0Q7C6_9BURK</name>
<dbReference type="InterPro" id="IPR008520">
    <property type="entry name" value="DUF802"/>
</dbReference>
<feature type="transmembrane region" description="Helical" evidence="2">
    <location>
        <begin position="28"/>
        <end position="47"/>
    </location>
</feature>
<keyword evidence="5" id="KW-1185">Reference proteome</keyword>
<evidence type="ECO:0000256" key="2">
    <source>
        <dbReference type="SAM" id="Phobius"/>
    </source>
</evidence>
<proteinExistence type="predicted"/>
<accession>A0ABW0Q7C6</accession>
<dbReference type="RefSeq" id="WP_068831158.1">
    <property type="nucleotide sequence ID" value="NZ_JBHSMX010000011.1"/>
</dbReference>
<feature type="transmembrane region" description="Helical" evidence="2">
    <location>
        <begin position="107"/>
        <end position="135"/>
    </location>
</feature>
<evidence type="ECO:0000259" key="3">
    <source>
        <dbReference type="Pfam" id="PF05650"/>
    </source>
</evidence>
<keyword evidence="2" id="KW-0472">Membrane</keyword>
<sequence>MNRIFFAVAFAIGLITVAWVGSGFVGSSWMALVMTAVIAGVYLLGAFELRQFRVATSSLAAALADIAPPLPDMSVWLGGVHPSLQNAVRLRIEGERVALPGPALTPYLVGLLVMLGMLGTFLGMVVTFKGAVFALEGSTDLHAIRSALAAPIKGLGLAFGTSVAGVAASAMLGLLSAISRRERVDVARQLDSRIATVFRPFSLAHQRQETFKALQVQANALPDVVDKLQAMMEGMERRSQQLNEQLLGSQAQFHREVSVAYTGLADTVGQSLKDSLTASARVAGESIKPVVEAAMTEIAQESKRLHERVSDAAQTQLTGLSAQFSATARTVSETWTTALQNHARTSESQVNGLDRALAAFTDTFEQRASALLATVNEAVSRSQSDQASADRQRLEAWTQALESMAATLHGEWQRVGAQTLAQQQAVCQTLEKTAGEITQRSSDQASRTLADMTRLLAQSEALIRSRVDSEADWVKQHGDRMEQLASLWRTELGALRQEEATRGNAAVERLGELQAALAGHLATLGAALETPMTRLLQTASEVPQAAAEVIAQLRQEMTRLTERDNLALEERTGLVEQIRALLQTINQASGEQRAAIESLAASAAAVMDQASQQFADTLGAQAGKSAEVAAQVVGSAVELASLGESFKHGVQLFNATNEKLIESLQRMEGTMNQSMARSDEQLAYYVAQAREVIDLSITSQQGIVEDLRQLHSKQAAQSVGVAG</sequence>
<comment type="caution">
    <text evidence="4">The sequence shown here is derived from an EMBL/GenBank/DDBJ whole genome shotgun (WGS) entry which is preliminary data.</text>
</comment>
<keyword evidence="1" id="KW-0175">Coiled coil</keyword>
<organism evidence="4 5">
    <name type="scientific">Polaromonas jejuensis</name>
    <dbReference type="NCBI Taxonomy" id="457502"/>
    <lineage>
        <taxon>Bacteria</taxon>
        <taxon>Pseudomonadati</taxon>
        <taxon>Pseudomonadota</taxon>
        <taxon>Betaproteobacteria</taxon>
        <taxon>Burkholderiales</taxon>
        <taxon>Comamonadaceae</taxon>
        <taxon>Polaromonas</taxon>
    </lineage>
</organism>
<evidence type="ECO:0000313" key="4">
    <source>
        <dbReference type="EMBL" id="MFC5520741.1"/>
    </source>
</evidence>
<dbReference type="EMBL" id="JBHSMX010000011">
    <property type="protein sequence ID" value="MFC5520741.1"/>
    <property type="molecule type" value="Genomic_DNA"/>
</dbReference>
<dbReference type="Proteomes" id="UP001596084">
    <property type="component" value="Unassembled WGS sequence"/>
</dbReference>
<keyword evidence="2" id="KW-1133">Transmembrane helix</keyword>
<evidence type="ECO:0000256" key="1">
    <source>
        <dbReference type="SAM" id="Coils"/>
    </source>
</evidence>
<evidence type="ECO:0000313" key="5">
    <source>
        <dbReference type="Proteomes" id="UP001596084"/>
    </source>
</evidence>
<keyword evidence="2" id="KW-0812">Transmembrane</keyword>
<reference evidence="5" key="1">
    <citation type="journal article" date="2019" name="Int. J. Syst. Evol. Microbiol.">
        <title>The Global Catalogue of Microorganisms (GCM) 10K type strain sequencing project: providing services to taxonomists for standard genome sequencing and annotation.</title>
        <authorList>
            <consortium name="The Broad Institute Genomics Platform"/>
            <consortium name="The Broad Institute Genome Sequencing Center for Infectious Disease"/>
            <person name="Wu L."/>
            <person name="Ma J."/>
        </authorList>
    </citation>
    <scope>NUCLEOTIDE SEQUENCE [LARGE SCALE GENOMIC DNA]</scope>
    <source>
        <strain evidence="5">CGMCC 4.7277</strain>
    </source>
</reference>
<feature type="domain" description="DUF802" evidence="3">
    <location>
        <begin position="320"/>
        <end position="372"/>
    </location>
</feature>
<gene>
    <name evidence="4" type="ORF">ACFPP7_07390</name>
</gene>
<dbReference type="Pfam" id="PF05650">
    <property type="entry name" value="DUF802"/>
    <property type="match status" value="1"/>
</dbReference>
<feature type="coiled-coil region" evidence="1">
    <location>
        <begin position="225"/>
        <end position="252"/>
    </location>
</feature>